<keyword evidence="1" id="KW-0812">Transmembrane</keyword>
<dbReference type="EMBL" id="JQCQ01000010">
    <property type="protein sequence ID" value="KRO25432.1"/>
    <property type="molecule type" value="Genomic_DNA"/>
</dbReference>
<dbReference type="Proteomes" id="UP000051249">
    <property type="component" value="Unassembled WGS sequence"/>
</dbReference>
<feature type="transmembrane region" description="Helical" evidence="1">
    <location>
        <begin position="125"/>
        <end position="147"/>
    </location>
</feature>
<evidence type="ECO:0000313" key="3">
    <source>
        <dbReference type="Proteomes" id="UP000051249"/>
    </source>
</evidence>
<comment type="caution">
    <text evidence="2">The sequence shown here is derived from an EMBL/GenBank/DDBJ whole genome shotgun (WGS) entry which is preliminary data.</text>
</comment>
<accession>A0A0R2NI28</accession>
<feature type="transmembrane region" description="Helical" evidence="1">
    <location>
        <begin position="74"/>
        <end position="90"/>
    </location>
</feature>
<keyword evidence="3" id="KW-1185">Reference proteome</keyword>
<dbReference type="AlphaFoldDB" id="A0A0R2NI28"/>
<gene>
    <name evidence="2" type="ORF">IV88_GL000163</name>
</gene>
<proteinExistence type="predicted"/>
<feature type="transmembrane region" description="Helical" evidence="1">
    <location>
        <begin position="96"/>
        <end position="113"/>
    </location>
</feature>
<protein>
    <submittedName>
        <fullName evidence="2">Uncharacterized protein</fullName>
    </submittedName>
</protein>
<dbReference type="PATRIC" id="fig|480391.4.peg.166"/>
<evidence type="ECO:0000256" key="1">
    <source>
        <dbReference type="SAM" id="Phobius"/>
    </source>
</evidence>
<feature type="transmembrane region" description="Helical" evidence="1">
    <location>
        <begin position="12"/>
        <end position="29"/>
    </location>
</feature>
<name>A0A0R2NI28_9LACO</name>
<sequence length="148" mass="16951">MVVNIKKTNSKFIILILLNLITSIGMWLYSQNTILLGYTLSAPIMIILCALFLFKFGKQDKLPVNIFKDDYRHLSLFEKALIVILFLAGFSENEISLWIVIIVAVLIYDGRLIRSRTKLIPSLPVFNETLICNIVIDIVLFVFMVVLK</sequence>
<dbReference type="RefSeq" id="WP_057798896.1">
    <property type="nucleotide sequence ID" value="NZ_BJZZ01000009.1"/>
</dbReference>
<evidence type="ECO:0000313" key="2">
    <source>
        <dbReference type="EMBL" id="KRO25432.1"/>
    </source>
</evidence>
<keyword evidence="1" id="KW-0472">Membrane</keyword>
<keyword evidence="1" id="KW-1133">Transmembrane helix</keyword>
<feature type="transmembrane region" description="Helical" evidence="1">
    <location>
        <begin position="35"/>
        <end position="54"/>
    </location>
</feature>
<reference evidence="2 3" key="1">
    <citation type="journal article" date="2015" name="Genome Announc.">
        <title>Expanding the biotechnology potential of lactobacilli through comparative genomics of 213 strains and associated genera.</title>
        <authorList>
            <person name="Sun Z."/>
            <person name="Harris H.M."/>
            <person name="McCann A."/>
            <person name="Guo C."/>
            <person name="Argimon S."/>
            <person name="Zhang W."/>
            <person name="Yang X."/>
            <person name="Jeffery I.B."/>
            <person name="Cooney J.C."/>
            <person name="Kagawa T.F."/>
            <person name="Liu W."/>
            <person name="Song Y."/>
            <person name="Salvetti E."/>
            <person name="Wrobel A."/>
            <person name="Rasinkangas P."/>
            <person name="Parkhill J."/>
            <person name="Rea M.C."/>
            <person name="O'Sullivan O."/>
            <person name="Ritari J."/>
            <person name="Douillard F.P."/>
            <person name="Paul Ross R."/>
            <person name="Yang R."/>
            <person name="Briner A.E."/>
            <person name="Felis G.E."/>
            <person name="de Vos W.M."/>
            <person name="Barrangou R."/>
            <person name="Klaenhammer T.R."/>
            <person name="Caufield P.W."/>
            <person name="Cui Y."/>
            <person name="Zhang H."/>
            <person name="O'Toole P.W."/>
        </authorList>
    </citation>
    <scope>NUCLEOTIDE SEQUENCE [LARGE SCALE GENOMIC DNA]</scope>
    <source>
        <strain evidence="2 3">DSM 23026</strain>
    </source>
</reference>
<organism evidence="2 3">
    <name type="scientific">Pediococcus argentinicus</name>
    <dbReference type="NCBI Taxonomy" id="480391"/>
    <lineage>
        <taxon>Bacteria</taxon>
        <taxon>Bacillati</taxon>
        <taxon>Bacillota</taxon>
        <taxon>Bacilli</taxon>
        <taxon>Lactobacillales</taxon>
        <taxon>Lactobacillaceae</taxon>
        <taxon>Pediococcus</taxon>
    </lineage>
</organism>